<reference evidence="6" key="1">
    <citation type="submission" date="2017-04" db="EMBL/GenBank/DDBJ databases">
        <authorList>
            <person name="Varghese N."/>
            <person name="Submissions S."/>
        </authorList>
    </citation>
    <scope>NUCLEOTIDE SEQUENCE [LARGE SCALE GENOMIC DNA]</scope>
    <source>
        <strain evidence="6">Ballard 720</strain>
    </source>
</reference>
<dbReference type="EMBL" id="FXAH01000004">
    <property type="protein sequence ID" value="SMF22763.1"/>
    <property type="molecule type" value="Genomic_DNA"/>
</dbReference>
<evidence type="ECO:0000256" key="2">
    <source>
        <dbReference type="HAMAP-Rule" id="MF_00994"/>
    </source>
</evidence>
<feature type="binding site" evidence="2">
    <location>
        <position position="373"/>
    </location>
    <ligand>
        <name>Fe cation</name>
        <dbReference type="ChEBI" id="CHEBI:24875"/>
    </ligand>
</feature>
<comment type="function">
    <text evidence="2">Modulates cellular lipopolysaccharide (LPS) levels by regulating LpxC, which is involved in lipid A biosynthesis. May act by modulating the proteolytic activity of FtsH towards LpxC. May also coordinate assembly of proteins involved in LPS synthesis at the plasma membrane.</text>
</comment>
<dbReference type="HAMAP" id="MF_00994">
    <property type="entry name" value="LPS_assembly_LapB"/>
    <property type="match status" value="1"/>
</dbReference>
<proteinExistence type="inferred from homology"/>
<evidence type="ECO:0000313" key="5">
    <source>
        <dbReference type="EMBL" id="SMF22763.1"/>
    </source>
</evidence>
<dbReference type="InterPro" id="IPR011990">
    <property type="entry name" value="TPR-like_helical_dom_sf"/>
</dbReference>
<keyword evidence="2 3" id="KW-1133">Transmembrane helix</keyword>
<keyword evidence="2" id="KW-1003">Cell membrane</keyword>
<dbReference type="InterPro" id="IPR041166">
    <property type="entry name" value="Rubredoxin_2"/>
</dbReference>
<dbReference type="SUPFAM" id="SSF48452">
    <property type="entry name" value="TPR-like"/>
    <property type="match status" value="2"/>
</dbReference>
<dbReference type="NCBIfam" id="NF008755">
    <property type="entry name" value="PRK11788.1-3"/>
    <property type="match status" value="1"/>
</dbReference>
<dbReference type="RefSeq" id="WP_085226730.1">
    <property type="nucleotide sequence ID" value="NZ_BSQD01000005.1"/>
</dbReference>
<keyword evidence="2" id="KW-0408">Iron</keyword>
<feature type="transmembrane region" description="Helical" evidence="3">
    <location>
        <begin position="6"/>
        <end position="26"/>
    </location>
</feature>
<dbReference type="InterPro" id="IPR030865">
    <property type="entry name" value="LapB"/>
</dbReference>
<sequence>MDLDFWWLLIIPVAFALGWIAARYDLKTLLSESNNLPRSYFRGLNFLLNEQPDQAIDAFIEVVKLDPETVELHFALGNLFRRRGETDRAIRIHQNLLSRADLPESERDHALFELGQDFLKAGLLDRAEEALVRLTSGAHGLGAQRALLTIYEIEKDWKKAIATAGQIEQMGAEPLSKEIAQFHCELAQEALARKDVAEAQAELALALKANAENVRATILAGDVAAANGDHEAAIAHWRQVESQNSAYLPLVAEKLMKTYAALSRADEGVALLTGYVERYRSNDLLDIVYPRVAELRGADAAHALARDQMQASPNLAGMIRLIEAQLAAAEEPRRSELELIRALVKQRTKNLPRYTCQNCGFRARLFYWQCPGCSGWETYAPRRVEPITTSQ</sequence>
<keyword evidence="2 3" id="KW-0812">Transmembrane</keyword>
<dbReference type="GO" id="GO:0009898">
    <property type="term" value="C:cytoplasmic side of plasma membrane"/>
    <property type="evidence" value="ECO:0007669"/>
    <property type="project" value="UniProtKB-UniRule"/>
</dbReference>
<keyword evidence="2" id="KW-0677">Repeat</keyword>
<comment type="similarity">
    <text evidence="2">Belongs to the LapB family.</text>
</comment>
<dbReference type="Gene3D" id="1.25.40.10">
    <property type="entry name" value="Tetratricopeptide repeat domain"/>
    <property type="match status" value="2"/>
</dbReference>
<protein>
    <recommendedName>
        <fullName evidence="2">Lipopolysaccharide assembly protein B</fullName>
    </recommendedName>
</protein>
<dbReference type="Pfam" id="PF13432">
    <property type="entry name" value="TPR_16"/>
    <property type="match status" value="2"/>
</dbReference>
<dbReference type="NCBIfam" id="NF008757">
    <property type="entry name" value="PRK11788.1-5"/>
    <property type="match status" value="1"/>
</dbReference>
<dbReference type="InterPro" id="IPR019734">
    <property type="entry name" value="TPR_rpt"/>
</dbReference>
<keyword evidence="1 2" id="KW-0479">Metal-binding</keyword>
<keyword evidence="6" id="KW-1185">Reference proteome</keyword>
<dbReference type="GO" id="GO:0046890">
    <property type="term" value="P:regulation of lipid biosynthetic process"/>
    <property type="evidence" value="ECO:0007669"/>
    <property type="project" value="UniProtKB-UniRule"/>
</dbReference>
<feature type="domain" description="LapB rubredoxin metal binding" evidence="4">
    <location>
        <begin position="354"/>
        <end position="378"/>
    </location>
</feature>
<feature type="binding site" evidence="2">
    <location>
        <position position="359"/>
    </location>
    <ligand>
        <name>Fe cation</name>
        <dbReference type="ChEBI" id="CHEBI:24875"/>
    </ligand>
</feature>
<dbReference type="GO" id="GO:0005506">
    <property type="term" value="F:iron ion binding"/>
    <property type="evidence" value="ECO:0007669"/>
    <property type="project" value="UniProtKB-UniRule"/>
</dbReference>
<keyword evidence="2" id="KW-0997">Cell inner membrane</keyword>
<name>A0A1X7DVY2_TRICW</name>
<dbReference type="AlphaFoldDB" id="A0A1X7DVY2"/>
<dbReference type="OrthoDB" id="507476at2"/>
<keyword evidence="2 3" id="KW-0472">Membrane</keyword>
<feature type="topological domain" description="Cytoplasmic" evidence="2">
    <location>
        <begin position="23"/>
        <end position="391"/>
    </location>
</feature>
<feature type="binding site" evidence="2">
    <location>
        <position position="370"/>
    </location>
    <ligand>
        <name>Fe cation</name>
        <dbReference type="ChEBI" id="CHEBI:24875"/>
    </ligand>
</feature>
<feature type="binding site" evidence="2">
    <location>
        <position position="356"/>
    </location>
    <ligand>
        <name>Fe cation</name>
        <dbReference type="ChEBI" id="CHEBI:24875"/>
    </ligand>
</feature>
<evidence type="ECO:0000256" key="1">
    <source>
        <dbReference type="ARBA" id="ARBA00022723"/>
    </source>
</evidence>
<dbReference type="STRING" id="28094.SAMN06295900_104120"/>
<comment type="subcellular location">
    <subcellularLocation>
        <location evidence="2">Cell inner membrane</location>
        <topology evidence="2">Single-pass membrane protein</topology>
        <orientation evidence="2">Cytoplasmic side</orientation>
    </subcellularLocation>
</comment>
<organism evidence="5 6">
    <name type="scientific">Trinickia caryophylli</name>
    <name type="common">Paraburkholderia caryophylli</name>
    <dbReference type="NCBI Taxonomy" id="28094"/>
    <lineage>
        <taxon>Bacteria</taxon>
        <taxon>Pseudomonadati</taxon>
        <taxon>Pseudomonadota</taxon>
        <taxon>Betaproteobacteria</taxon>
        <taxon>Burkholderiales</taxon>
        <taxon>Burkholderiaceae</taxon>
        <taxon>Trinickia</taxon>
    </lineage>
</organism>
<evidence type="ECO:0000256" key="3">
    <source>
        <dbReference type="SAM" id="Phobius"/>
    </source>
</evidence>
<dbReference type="GeneID" id="95551357"/>
<dbReference type="SMART" id="SM00028">
    <property type="entry name" value="TPR"/>
    <property type="match status" value="4"/>
</dbReference>
<dbReference type="Proteomes" id="UP000192911">
    <property type="component" value="Unassembled WGS sequence"/>
</dbReference>
<dbReference type="Pfam" id="PF18073">
    <property type="entry name" value="Zn_ribbon_LapB"/>
    <property type="match status" value="1"/>
</dbReference>
<evidence type="ECO:0000259" key="4">
    <source>
        <dbReference type="Pfam" id="PF18073"/>
    </source>
</evidence>
<keyword evidence="2" id="KW-0802">TPR repeat</keyword>
<dbReference type="GO" id="GO:0008653">
    <property type="term" value="P:lipopolysaccharide metabolic process"/>
    <property type="evidence" value="ECO:0007669"/>
    <property type="project" value="InterPro"/>
</dbReference>
<gene>
    <name evidence="2" type="primary">lapB</name>
    <name evidence="5" type="ORF">SAMN06295900_104120</name>
</gene>
<evidence type="ECO:0000313" key="6">
    <source>
        <dbReference type="Proteomes" id="UP000192911"/>
    </source>
</evidence>
<accession>A0A1X7DVY2</accession>